<accession>A0A4Q2R9Y8</accession>
<keyword evidence="3" id="KW-1185">Reference proteome</keyword>
<gene>
    <name evidence="2" type="ORF">D3272_19080</name>
</gene>
<comment type="caution">
    <text evidence="2">The sequence shown here is derived from an EMBL/GenBank/DDBJ whole genome shotgun (WGS) entry which is preliminary data.</text>
</comment>
<dbReference type="PANTHER" id="PTHR36113">
    <property type="entry name" value="LYASE, PUTATIVE-RELATED-RELATED"/>
    <property type="match status" value="1"/>
</dbReference>
<dbReference type="InterPro" id="IPR051332">
    <property type="entry name" value="Fosfomycin_Res_Enzymes"/>
</dbReference>
<feature type="domain" description="VOC" evidence="1">
    <location>
        <begin position="2"/>
        <end position="120"/>
    </location>
</feature>
<evidence type="ECO:0000313" key="2">
    <source>
        <dbReference type="EMBL" id="RYB02809.1"/>
    </source>
</evidence>
<organism evidence="2 3">
    <name type="scientific">Lichenibacterium ramalinae</name>
    <dbReference type="NCBI Taxonomy" id="2316527"/>
    <lineage>
        <taxon>Bacteria</taxon>
        <taxon>Pseudomonadati</taxon>
        <taxon>Pseudomonadota</taxon>
        <taxon>Alphaproteobacteria</taxon>
        <taxon>Hyphomicrobiales</taxon>
        <taxon>Lichenihabitantaceae</taxon>
        <taxon>Lichenibacterium</taxon>
    </lineage>
</organism>
<protein>
    <submittedName>
        <fullName evidence="2">VOC family protein</fullName>
    </submittedName>
</protein>
<dbReference type="RefSeq" id="WP_129220811.1">
    <property type="nucleotide sequence ID" value="NZ_QYBC01000017.1"/>
</dbReference>
<reference evidence="2 3" key="1">
    <citation type="submission" date="2018-09" db="EMBL/GenBank/DDBJ databases">
        <authorList>
            <person name="Grouzdev D.S."/>
            <person name="Krutkina M.S."/>
        </authorList>
    </citation>
    <scope>NUCLEOTIDE SEQUENCE [LARGE SCALE GENOMIC DNA]</scope>
    <source>
        <strain evidence="2 3">RmlP001</strain>
    </source>
</reference>
<dbReference type="OrthoDB" id="7223073at2"/>
<dbReference type="EMBL" id="QYBC01000017">
    <property type="protein sequence ID" value="RYB02809.1"/>
    <property type="molecule type" value="Genomic_DNA"/>
</dbReference>
<evidence type="ECO:0000259" key="1">
    <source>
        <dbReference type="PROSITE" id="PS51819"/>
    </source>
</evidence>
<dbReference type="InterPro" id="IPR004360">
    <property type="entry name" value="Glyas_Fos-R_dOase_dom"/>
</dbReference>
<dbReference type="AlphaFoldDB" id="A0A4Q2R9Y8"/>
<reference evidence="2 3" key="2">
    <citation type="submission" date="2019-02" db="EMBL/GenBank/DDBJ databases">
        <title>'Lichenibacterium ramalinii' gen. nov. sp. nov., 'Lichenibacterium minor' gen. nov. sp. nov.</title>
        <authorList>
            <person name="Pankratov T."/>
        </authorList>
    </citation>
    <scope>NUCLEOTIDE SEQUENCE [LARGE SCALE GENOMIC DNA]</scope>
    <source>
        <strain evidence="2 3">RmlP001</strain>
    </source>
</reference>
<dbReference type="PANTHER" id="PTHR36113:SF3">
    <property type="entry name" value="SLL5075 PROTEIN"/>
    <property type="match status" value="1"/>
</dbReference>
<dbReference type="PROSITE" id="PS51819">
    <property type="entry name" value="VOC"/>
    <property type="match status" value="1"/>
</dbReference>
<dbReference type="Proteomes" id="UP000289411">
    <property type="component" value="Unassembled WGS sequence"/>
</dbReference>
<dbReference type="InterPro" id="IPR029068">
    <property type="entry name" value="Glyas_Bleomycin-R_OHBP_Dase"/>
</dbReference>
<proteinExistence type="predicted"/>
<dbReference type="InterPro" id="IPR037523">
    <property type="entry name" value="VOC_core"/>
</dbReference>
<dbReference type="Pfam" id="PF00903">
    <property type="entry name" value="Glyoxalase"/>
    <property type="match status" value="1"/>
</dbReference>
<dbReference type="SUPFAM" id="SSF54593">
    <property type="entry name" value="Glyoxalase/Bleomycin resistance protein/Dihydroxybiphenyl dioxygenase"/>
    <property type="match status" value="1"/>
</dbReference>
<sequence>MRLNHINLFSSDVVADRAMFETYFGLKTLHMQGENLAVMRDDADMLFVLNTFGKSDGFAYPANFIKHHIGFIQESRDDVDALNARLKTDGWDVQEPREFHGAWTFYFRAKGGYFIEVATDTFPQDE</sequence>
<dbReference type="CDD" id="cd06587">
    <property type="entry name" value="VOC"/>
    <property type="match status" value="1"/>
</dbReference>
<evidence type="ECO:0000313" key="3">
    <source>
        <dbReference type="Proteomes" id="UP000289411"/>
    </source>
</evidence>
<name>A0A4Q2R9Y8_9HYPH</name>
<dbReference type="Gene3D" id="3.10.180.10">
    <property type="entry name" value="2,3-Dihydroxybiphenyl 1,2-Dioxygenase, domain 1"/>
    <property type="match status" value="1"/>
</dbReference>